<proteinExistence type="predicted"/>
<dbReference type="EMBL" id="JH818091">
    <property type="protein sequence ID" value="EKC36913.1"/>
    <property type="molecule type" value="Genomic_DNA"/>
</dbReference>
<dbReference type="AlphaFoldDB" id="K1QTC2"/>
<dbReference type="HOGENOM" id="CLU_809527_0_0_1"/>
<accession>K1QTC2</accession>
<organism evidence="1">
    <name type="scientific">Magallana gigas</name>
    <name type="common">Pacific oyster</name>
    <name type="synonym">Crassostrea gigas</name>
    <dbReference type="NCBI Taxonomy" id="29159"/>
    <lineage>
        <taxon>Eukaryota</taxon>
        <taxon>Metazoa</taxon>
        <taxon>Spiralia</taxon>
        <taxon>Lophotrochozoa</taxon>
        <taxon>Mollusca</taxon>
        <taxon>Bivalvia</taxon>
        <taxon>Autobranchia</taxon>
        <taxon>Pteriomorphia</taxon>
        <taxon>Ostreida</taxon>
        <taxon>Ostreoidea</taxon>
        <taxon>Ostreidae</taxon>
        <taxon>Magallana</taxon>
    </lineage>
</organism>
<protein>
    <submittedName>
        <fullName evidence="1">Uncharacterized protein</fullName>
    </submittedName>
</protein>
<evidence type="ECO:0000313" key="1">
    <source>
        <dbReference type="EMBL" id="EKC36913.1"/>
    </source>
</evidence>
<name>K1QTC2_MAGGI</name>
<dbReference type="InParanoid" id="K1QTC2"/>
<sequence length="343" mass="39174">MDIEGLLVMNVELLLTKLLDLLGRQETERGRDILCRDDGLKNQSSDNYHGFLYRLEDDSKLLPIYDLNGYLSGIQAICSSTIPAGKNKMENISASIVDKDAYFKHPQLLCSPTYLSNVPTGKGLYIQTGYDPIKHHEQIPLEAKNLSSLWKKALCLTTMGTHYFYNVSRDMQCERLYPVFLMYDSEGQLAAFGWSFQGEPYEGPNSIVSWYQIRPETFYFIFDVNQLPPCMLNPNFRVFGVHIWLQNHNKTNMRCNPPSTPAPQPRTTVTYKEPHSGSGAGPNEDKLGFEQSDKDQIVKNRSNLEIAQMNLGQTMIHPPVISNLCVKYELTMFLHKKDVDDWT</sequence>
<reference evidence="1" key="1">
    <citation type="journal article" date="2012" name="Nature">
        <title>The oyster genome reveals stress adaptation and complexity of shell formation.</title>
        <authorList>
            <person name="Zhang G."/>
            <person name="Fang X."/>
            <person name="Guo X."/>
            <person name="Li L."/>
            <person name="Luo R."/>
            <person name="Xu F."/>
            <person name="Yang P."/>
            <person name="Zhang L."/>
            <person name="Wang X."/>
            <person name="Qi H."/>
            <person name="Xiong Z."/>
            <person name="Que H."/>
            <person name="Xie Y."/>
            <person name="Holland P.W."/>
            <person name="Paps J."/>
            <person name="Zhu Y."/>
            <person name="Wu F."/>
            <person name="Chen Y."/>
            <person name="Wang J."/>
            <person name="Peng C."/>
            <person name="Meng J."/>
            <person name="Yang L."/>
            <person name="Liu J."/>
            <person name="Wen B."/>
            <person name="Zhang N."/>
            <person name="Huang Z."/>
            <person name="Zhu Q."/>
            <person name="Feng Y."/>
            <person name="Mount A."/>
            <person name="Hedgecock D."/>
            <person name="Xu Z."/>
            <person name="Liu Y."/>
            <person name="Domazet-Loso T."/>
            <person name="Du Y."/>
            <person name="Sun X."/>
            <person name="Zhang S."/>
            <person name="Liu B."/>
            <person name="Cheng P."/>
            <person name="Jiang X."/>
            <person name="Li J."/>
            <person name="Fan D."/>
            <person name="Wang W."/>
            <person name="Fu W."/>
            <person name="Wang T."/>
            <person name="Wang B."/>
            <person name="Zhang J."/>
            <person name="Peng Z."/>
            <person name="Li Y."/>
            <person name="Li N."/>
            <person name="Wang J."/>
            <person name="Chen M."/>
            <person name="He Y."/>
            <person name="Tan F."/>
            <person name="Song X."/>
            <person name="Zheng Q."/>
            <person name="Huang R."/>
            <person name="Yang H."/>
            <person name="Du X."/>
            <person name="Chen L."/>
            <person name="Yang M."/>
            <person name="Gaffney P.M."/>
            <person name="Wang S."/>
            <person name="Luo L."/>
            <person name="She Z."/>
            <person name="Ming Y."/>
            <person name="Huang W."/>
            <person name="Zhang S."/>
            <person name="Huang B."/>
            <person name="Zhang Y."/>
            <person name="Qu T."/>
            <person name="Ni P."/>
            <person name="Miao G."/>
            <person name="Wang J."/>
            <person name="Wang Q."/>
            <person name="Steinberg C.E."/>
            <person name="Wang H."/>
            <person name="Li N."/>
            <person name="Qian L."/>
            <person name="Zhang G."/>
            <person name="Li Y."/>
            <person name="Yang H."/>
            <person name="Liu X."/>
            <person name="Wang J."/>
            <person name="Yin Y."/>
            <person name="Wang J."/>
        </authorList>
    </citation>
    <scope>NUCLEOTIDE SEQUENCE [LARGE SCALE GENOMIC DNA]</scope>
    <source>
        <strain evidence="1">05x7-T-G4-1.051#20</strain>
    </source>
</reference>
<gene>
    <name evidence="1" type="ORF">CGI_10027106</name>
</gene>